<feature type="transmembrane region" description="Helical" evidence="1">
    <location>
        <begin position="396"/>
        <end position="423"/>
    </location>
</feature>
<keyword evidence="1" id="KW-0812">Transmembrane</keyword>
<name>A0A3N4I3Z7_ASCIM</name>
<sequence length="455" mass="51567">MNESTTPATIIIAKDIFHKYTHYFRPDGLRFNYMAVKVGTDFDLACRLRDRQARRFMLSISDQRCTCCKGPILGPQGALDSNEYLKDIEVCEVHYSAYRYQPETGNWENVGPFPCLNSMLCRVCQALRRDGDCNFQHCIERDGSITQDRQSDTEESLANMLKHLEATREQMEPCELRRLRQEKKDNPEIMLPHLFTCTEYSLDDYEFLEEEECDCCLETIEEGELRMYCSYPAEDGSDEICGAIRCYRNCLLEDEYYPERGLCQPLRGNKHPFSPPPIPATVLVTTLNIRQHYHSINQTHPDIASFTNPGLHPLGTSKMSRQSSTSNQLLSTLLIFLYIASTQALVLTSDLSFELNKRNTTVIAGGGAVVTSNKGNAKGGASNAKKLAANKGFRKVMGYVIAIAVVVCCIITGICCACCKAQIRRRRERKRLRDEEDEKVAQGRRDSYCTVENPS</sequence>
<keyword evidence="1" id="KW-0472">Membrane</keyword>
<evidence type="ECO:0000313" key="2">
    <source>
        <dbReference type="EMBL" id="RPA79408.1"/>
    </source>
</evidence>
<organism evidence="2 3">
    <name type="scientific">Ascobolus immersus RN42</name>
    <dbReference type="NCBI Taxonomy" id="1160509"/>
    <lineage>
        <taxon>Eukaryota</taxon>
        <taxon>Fungi</taxon>
        <taxon>Dikarya</taxon>
        <taxon>Ascomycota</taxon>
        <taxon>Pezizomycotina</taxon>
        <taxon>Pezizomycetes</taxon>
        <taxon>Pezizales</taxon>
        <taxon>Ascobolaceae</taxon>
        <taxon>Ascobolus</taxon>
    </lineage>
</organism>
<keyword evidence="3" id="KW-1185">Reference proteome</keyword>
<proteinExistence type="predicted"/>
<accession>A0A3N4I3Z7</accession>
<keyword evidence="1" id="KW-1133">Transmembrane helix</keyword>
<evidence type="ECO:0000313" key="3">
    <source>
        <dbReference type="Proteomes" id="UP000275078"/>
    </source>
</evidence>
<reference evidence="2 3" key="1">
    <citation type="journal article" date="2018" name="Nat. Ecol. Evol.">
        <title>Pezizomycetes genomes reveal the molecular basis of ectomycorrhizal truffle lifestyle.</title>
        <authorList>
            <person name="Murat C."/>
            <person name="Payen T."/>
            <person name="Noel B."/>
            <person name="Kuo A."/>
            <person name="Morin E."/>
            <person name="Chen J."/>
            <person name="Kohler A."/>
            <person name="Krizsan K."/>
            <person name="Balestrini R."/>
            <person name="Da Silva C."/>
            <person name="Montanini B."/>
            <person name="Hainaut M."/>
            <person name="Levati E."/>
            <person name="Barry K.W."/>
            <person name="Belfiori B."/>
            <person name="Cichocki N."/>
            <person name="Clum A."/>
            <person name="Dockter R.B."/>
            <person name="Fauchery L."/>
            <person name="Guy J."/>
            <person name="Iotti M."/>
            <person name="Le Tacon F."/>
            <person name="Lindquist E.A."/>
            <person name="Lipzen A."/>
            <person name="Malagnac F."/>
            <person name="Mello A."/>
            <person name="Molinier V."/>
            <person name="Miyauchi S."/>
            <person name="Poulain J."/>
            <person name="Riccioni C."/>
            <person name="Rubini A."/>
            <person name="Sitrit Y."/>
            <person name="Splivallo R."/>
            <person name="Traeger S."/>
            <person name="Wang M."/>
            <person name="Zifcakova L."/>
            <person name="Wipf D."/>
            <person name="Zambonelli A."/>
            <person name="Paolocci F."/>
            <person name="Nowrousian M."/>
            <person name="Ottonello S."/>
            <person name="Baldrian P."/>
            <person name="Spatafora J.W."/>
            <person name="Henrissat B."/>
            <person name="Nagy L.G."/>
            <person name="Aury J.M."/>
            <person name="Wincker P."/>
            <person name="Grigoriev I.V."/>
            <person name="Bonfante P."/>
            <person name="Martin F.M."/>
        </authorList>
    </citation>
    <scope>NUCLEOTIDE SEQUENCE [LARGE SCALE GENOMIC DNA]</scope>
    <source>
        <strain evidence="2 3">RN42</strain>
    </source>
</reference>
<gene>
    <name evidence="2" type="ORF">BJ508DRAFT_328309</name>
</gene>
<evidence type="ECO:0000256" key="1">
    <source>
        <dbReference type="SAM" id="Phobius"/>
    </source>
</evidence>
<dbReference type="Proteomes" id="UP000275078">
    <property type="component" value="Unassembled WGS sequence"/>
</dbReference>
<dbReference type="AlphaFoldDB" id="A0A3N4I3Z7"/>
<dbReference type="EMBL" id="ML119699">
    <property type="protein sequence ID" value="RPA79408.1"/>
    <property type="molecule type" value="Genomic_DNA"/>
</dbReference>
<protein>
    <submittedName>
        <fullName evidence="2">Uncharacterized protein</fullName>
    </submittedName>
</protein>